<dbReference type="InterPro" id="IPR011051">
    <property type="entry name" value="RmlC_Cupin_sf"/>
</dbReference>
<dbReference type="InterPro" id="IPR039935">
    <property type="entry name" value="YML079W-like"/>
</dbReference>
<protein>
    <submittedName>
        <fullName evidence="1">Uncharacterized protein</fullName>
    </submittedName>
</protein>
<dbReference type="InterPro" id="IPR014710">
    <property type="entry name" value="RmlC-like_jellyroll"/>
</dbReference>
<dbReference type="PANTHER" id="PTHR33387:SF3">
    <property type="entry name" value="DUF985 DOMAIN-CONTAINING PROTEIN"/>
    <property type="match status" value="1"/>
</dbReference>
<name>A0A6S7KE42_PARCT</name>
<gene>
    <name evidence="1" type="ORF">PACLA_8A039161</name>
</gene>
<dbReference type="PANTHER" id="PTHR33387">
    <property type="entry name" value="RMLC-LIKE JELLY ROLL FOLD PROTEIN"/>
    <property type="match status" value="1"/>
</dbReference>
<dbReference type="Gene3D" id="2.60.120.10">
    <property type="entry name" value="Jelly Rolls"/>
    <property type="match status" value="1"/>
</dbReference>
<dbReference type="SUPFAM" id="SSF51182">
    <property type="entry name" value="RmlC-like cupins"/>
    <property type="match status" value="1"/>
</dbReference>
<evidence type="ECO:0000313" key="2">
    <source>
        <dbReference type="Proteomes" id="UP001152795"/>
    </source>
</evidence>
<dbReference type="Pfam" id="PF06172">
    <property type="entry name" value="Cupin_5"/>
    <property type="match status" value="1"/>
</dbReference>
<accession>A0A6S7KE42</accession>
<sequence>MAADELIKKLELVPYPSIVCKNFHFKELYRSDLKVKPLSDEREERNAFTTIYFLAREGEYGLWRRLKSDETFFYHKGNPMRIAVIKPDGKLEDVLVGDKLKNEQARYNYTILAKSWFNFCLGQGDVDYGLFSGAVAPGFDHDDIEVADLAKLVAEFPQHKNIIEEFTNK</sequence>
<proteinExistence type="predicted"/>
<dbReference type="Proteomes" id="UP001152795">
    <property type="component" value="Unassembled WGS sequence"/>
</dbReference>
<dbReference type="InterPro" id="IPR009327">
    <property type="entry name" value="Cupin_DUF985"/>
</dbReference>
<reference evidence="1" key="1">
    <citation type="submission" date="2020-04" db="EMBL/GenBank/DDBJ databases">
        <authorList>
            <person name="Alioto T."/>
            <person name="Alioto T."/>
            <person name="Gomez Garrido J."/>
        </authorList>
    </citation>
    <scope>NUCLEOTIDE SEQUENCE</scope>
    <source>
        <strain evidence="1">A484AB</strain>
    </source>
</reference>
<comment type="caution">
    <text evidence="1">The sequence shown here is derived from an EMBL/GenBank/DDBJ whole genome shotgun (WGS) entry which is preliminary data.</text>
</comment>
<organism evidence="1 2">
    <name type="scientific">Paramuricea clavata</name>
    <name type="common">Red gorgonian</name>
    <name type="synonym">Violescent sea-whip</name>
    <dbReference type="NCBI Taxonomy" id="317549"/>
    <lineage>
        <taxon>Eukaryota</taxon>
        <taxon>Metazoa</taxon>
        <taxon>Cnidaria</taxon>
        <taxon>Anthozoa</taxon>
        <taxon>Octocorallia</taxon>
        <taxon>Malacalcyonacea</taxon>
        <taxon>Plexauridae</taxon>
        <taxon>Paramuricea</taxon>
    </lineage>
</organism>
<evidence type="ECO:0000313" key="1">
    <source>
        <dbReference type="EMBL" id="CAB4043735.1"/>
    </source>
</evidence>
<dbReference type="EMBL" id="CACRXK020033021">
    <property type="protein sequence ID" value="CAB4043735.1"/>
    <property type="molecule type" value="Genomic_DNA"/>
</dbReference>
<dbReference type="AlphaFoldDB" id="A0A6S7KE42"/>
<dbReference type="CDD" id="cd06121">
    <property type="entry name" value="cupin_YML079wp"/>
    <property type="match status" value="1"/>
</dbReference>
<keyword evidence="2" id="KW-1185">Reference proteome</keyword>
<dbReference type="OrthoDB" id="6614653at2759"/>